<evidence type="ECO:0000256" key="3">
    <source>
        <dbReference type="ARBA" id="ARBA00022679"/>
    </source>
</evidence>
<dbReference type="SUPFAM" id="SSF141868">
    <property type="entry name" value="EAL domain-like"/>
    <property type="match status" value="1"/>
</dbReference>
<dbReference type="InterPro" id="IPR052155">
    <property type="entry name" value="Biofilm_reg_signaling"/>
</dbReference>
<keyword evidence="3" id="KW-0808">Transferase</keyword>
<dbReference type="InterPro" id="IPR000014">
    <property type="entry name" value="PAS"/>
</dbReference>
<dbReference type="CDD" id="cd18773">
    <property type="entry name" value="PDC1_HK_sensor"/>
    <property type="match status" value="1"/>
</dbReference>
<dbReference type="Pfam" id="PF21623">
    <property type="entry name" value="HK_sensor_dom_bact"/>
    <property type="match status" value="1"/>
</dbReference>
<keyword evidence="9" id="KW-1133">Transmembrane helix</keyword>
<dbReference type="PROSITE" id="PS50113">
    <property type="entry name" value="PAC"/>
    <property type="match status" value="1"/>
</dbReference>
<evidence type="ECO:0000313" key="16">
    <source>
        <dbReference type="Proteomes" id="UP000001625"/>
    </source>
</evidence>
<dbReference type="SUPFAM" id="SSF55073">
    <property type="entry name" value="Nucleotide cyclase"/>
    <property type="match status" value="1"/>
</dbReference>
<dbReference type="GO" id="GO:0071732">
    <property type="term" value="P:cellular response to nitric oxide"/>
    <property type="evidence" value="ECO:0007669"/>
    <property type="project" value="UniProtKB-ARBA"/>
</dbReference>
<dbReference type="PROSITE" id="PS50887">
    <property type="entry name" value="GGDEF"/>
    <property type="match status" value="1"/>
</dbReference>
<dbReference type="SMART" id="SM00086">
    <property type="entry name" value="PAC"/>
    <property type="match status" value="1"/>
</dbReference>
<dbReference type="SUPFAM" id="SSF55785">
    <property type="entry name" value="PYP-like sensor domain (PAS domain)"/>
    <property type="match status" value="1"/>
</dbReference>
<dbReference type="eggNOG" id="COG5001">
    <property type="taxonomic scope" value="Bacteria"/>
</dbReference>
<dbReference type="InterPro" id="IPR003018">
    <property type="entry name" value="GAF"/>
</dbReference>
<dbReference type="InterPro" id="IPR029151">
    <property type="entry name" value="Sensor-like_sf"/>
</dbReference>
<comment type="catalytic activity">
    <reaction evidence="8">
        <text>3',3'-c-di-GMP + H2O = 5'-phosphoguanylyl(3'-&gt;5')guanosine + H(+)</text>
        <dbReference type="Rhea" id="RHEA:24902"/>
        <dbReference type="ChEBI" id="CHEBI:15377"/>
        <dbReference type="ChEBI" id="CHEBI:15378"/>
        <dbReference type="ChEBI" id="CHEBI:58754"/>
        <dbReference type="ChEBI" id="CHEBI:58805"/>
        <dbReference type="EC" id="3.1.4.52"/>
    </reaction>
    <physiologicalReaction direction="left-to-right" evidence="8">
        <dbReference type="Rhea" id="RHEA:24903"/>
    </physiologicalReaction>
</comment>
<evidence type="ECO:0000259" key="13">
    <source>
        <dbReference type="PROSITE" id="PS50885"/>
    </source>
</evidence>
<dbReference type="SMART" id="SM00304">
    <property type="entry name" value="HAMP"/>
    <property type="match status" value="1"/>
</dbReference>
<feature type="domain" description="PAC" evidence="11">
    <location>
        <begin position="654"/>
        <end position="710"/>
    </location>
</feature>
<evidence type="ECO:0000256" key="9">
    <source>
        <dbReference type="SAM" id="Phobius"/>
    </source>
</evidence>
<feature type="domain" description="EAL" evidence="12">
    <location>
        <begin position="889"/>
        <end position="1143"/>
    </location>
</feature>
<feature type="domain" description="PAS" evidence="10">
    <location>
        <begin position="585"/>
        <end position="655"/>
    </location>
</feature>
<dbReference type="eggNOG" id="COG4191">
    <property type="taxonomic scope" value="Bacteria"/>
</dbReference>
<dbReference type="RefSeq" id="WP_013029797.1">
    <property type="nucleotide sequence ID" value="NC_013959.1"/>
</dbReference>
<dbReference type="CDD" id="cd01948">
    <property type="entry name" value="EAL"/>
    <property type="match status" value="1"/>
</dbReference>
<keyword evidence="7" id="KW-0902">Two-component regulatory system</keyword>
<dbReference type="Gene3D" id="3.30.70.270">
    <property type="match status" value="1"/>
</dbReference>
<dbReference type="InterPro" id="IPR035919">
    <property type="entry name" value="EAL_sf"/>
</dbReference>
<proteinExistence type="predicted"/>
<dbReference type="SUPFAM" id="SSF55781">
    <property type="entry name" value="GAF domain-like"/>
    <property type="match status" value="1"/>
</dbReference>
<dbReference type="NCBIfam" id="TIGR00229">
    <property type="entry name" value="sensory_box"/>
    <property type="match status" value="1"/>
</dbReference>
<keyword evidence="9" id="KW-0812">Transmembrane</keyword>
<dbReference type="InterPro" id="IPR035965">
    <property type="entry name" value="PAS-like_dom_sf"/>
</dbReference>
<accession>D5CSG3</accession>
<dbReference type="PROSITE" id="PS50883">
    <property type="entry name" value="EAL"/>
    <property type="match status" value="1"/>
</dbReference>
<dbReference type="HOGENOM" id="CLU_000445_70_44_4"/>
<evidence type="ECO:0000259" key="10">
    <source>
        <dbReference type="PROSITE" id="PS50112"/>
    </source>
</evidence>
<dbReference type="InterPro" id="IPR013656">
    <property type="entry name" value="PAS_4"/>
</dbReference>
<evidence type="ECO:0000313" key="15">
    <source>
        <dbReference type="EMBL" id="ADE11899.1"/>
    </source>
</evidence>
<feature type="transmembrane region" description="Helical" evidence="9">
    <location>
        <begin position="324"/>
        <end position="343"/>
    </location>
</feature>
<dbReference type="EMBL" id="CP001965">
    <property type="protein sequence ID" value="ADE11899.1"/>
    <property type="molecule type" value="Genomic_DNA"/>
</dbReference>
<gene>
    <name evidence="15" type="ordered locus">Slit_1666</name>
</gene>
<evidence type="ECO:0000259" key="11">
    <source>
        <dbReference type="PROSITE" id="PS50113"/>
    </source>
</evidence>
<sequence length="1152" mass="129291">MRFGIALKLTAMLAAFCILAIGLTGYYTYHATREILVNKASQDIVLSTRIMGRRFSMAADDVAKDALFFAGMPGIRYVIGSGRAAEIARQNLAEQFRSMLSEHPTYYQIRFISAQNNGIELVRVDRDSNGYKIVRGQDLQEKMQFPYVYESLRLAAGQVHYSNIFINREIGAHVGLNKPTLQVATPVQSADGRTLGVLVINVDLNRIFALLKADLRSEYQLYLANQAGDFLIHPDNSMTFGFDYGRRFLVQDTFKPVAALINEISEAVAVHSNSVDEKSDVVGGFVRIPFGDERAQSFVIIGMTVPLDIVLAETDAMVRNSVRIAIGMSLAAIVMSILVAMLFSRPLKRLVRVVQRFSDTRELTPETIHNHDEIGVLAQSIYQMQENILDHLGELNIQNEILQQEIHEREQMERYEQFRSQSLELLAGDNSILSILKAIVQGVERLNPGMLCSILLLDKDGKHLGKGIAPSLPDFYNTAIEGVEIGLGVGSCGTAAYTKERIIVEDIQTHPYWALYKELAAKAGLGSCWSQPILSSTDQVLGTFAIYHHQAYTPTESDIQLIEQSARLASIAIERKRSEEALHYSEKRFRDVNDAAGEYVWEMGTDMVYTYVSNRSVDVKGYVPDELLGHTPMEFMPVEDIPHVREIVNRAIASNTSFKLQHRDITKSGTLLWEEVNGVPFFDEHGELMGLRGTGMNITDRKRAEEEIKSLAFYDPLTHLPNRRLLVDRLQHALASSTRSGREGALLFIDLDNFKTLNDTLGHDIGDLLLQQVALRLASCVREGDTVARLGGDEFVVMLEELSEQTLEAAAQTESIGEKILLTLNQPYLLAAHEYRNSPSIGATLFGNKPQSIEELLKQADIAMYQAKKAGRNTLRFFDPQMQETVIARALLERELSKALENDQFQLYYQIQMTDLNEPFGAEALIRWIHPERGLIPPNHFIPLAEEVGLILPIGLWVLDTACNQIKIWEKNASTRELVLAVNVSARSFFQDDFVTQIQTVLQRHAINPKRLKLEITESMMLNSIEQTIEKMNALKKLGVQFAMDDFGTGYSSLQYLKRLPLDQLKIDQSFVRDIATDSSDKAIVTTIVAMAHSLNLDVIAEGVETEQQRQLLIESGCSQYQGYLFGKPAPIRQFEESLKPGLRQANVTYDI</sequence>
<dbReference type="SUPFAM" id="SSF103190">
    <property type="entry name" value="Sensory domain-like"/>
    <property type="match status" value="1"/>
</dbReference>
<feature type="transmembrane region" description="Helical" evidence="9">
    <location>
        <begin position="6"/>
        <end position="29"/>
    </location>
</feature>
<dbReference type="InterPro" id="IPR043128">
    <property type="entry name" value="Rev_trsase/Diguanyl_cyclase"/>
</dbReference>
<protein>
    <submittedName>
        <fullName evidence="15">Diguanylate cyclase/phosphodiesterase with PAS/PAC and GAF sensor(S)</fullName>
    </submittedName>
</protein>
<dbReference type="Gene3D" id="3.30.450.40">
    <property type="match status" value="1"/>
</dbReference>
<evidence type="ECO:0000256" key="7">
    <source>
        <dbReference type="ARBA" id="ARBA00023012"/>
    </source>
</evidence>
<evidence type="ECO:0000256" key="1">
    <source>
        <dbReference type="ARBA" id="ARBA00004370"/>
    </source>
</evidence>
<dbReference type="FunFam" id="3.20.20.450:FF:000001">
    <property type="entry name" value="Cyclic di-GMP phosphodiesterase yahA"/>
    <property type="match status" value="1"/>
</dbReference>
<keyword evidence="5" id="KW-0418">Kinase</keyword>
<evidence type="ECO:0000256" key="2">
    <source>
        <dbReference type="ARBA" id="ARBA00022553"/>
    </source>
</evidence>
<dbReference type="InterPro" id="IPR048760">
    <property type="entry name" value="VP0354-like_sensor_dom"/>
</dbReference>
<dbReference type="CDD" id="cd00130">
    <property type="entry name" value="PAS"/>
    <property type="match status" value="1"/>
</dbReference>
<dbReference type="Proteomes" id="UP000001625">
    <property type="component" value="Chromosome"/>
</dbReference>
<feature type="domain" description="HAMP" evidence="13">
    <location>
        <begin position="341"/>
        <end position="393"/>
    </location>
</feature>
<dbReference type="NCBIfam" id="TIGR00254">
    <property type="entry name" value="GGDEF"/>
    <property type="match status" value="1"/>
</dbReference>
<dbReference type="Pfam" id="PF00672">
    <property type="entry name" value="HAMP"/>
    <property type="match status" value="1"/>
</dbReference>
<dbReference type="InterPro" id="IPR000160">
    <property type="entry name" value="GGDEF_dom"/>
</dbReference>
<dbReference type="STRING" id="580332.Slit_1666"/>
<dbReference type="SUPFAM" id="SSF158472">
    <property type="entry name" value="HAMP domain-like"/>
    <property type="match status" value="1"/>
</dbReference>
<dbReference type="GO" id="GO:0016301">
    <property type="term" value="F:kinase activity"/>
    <property type="evidence" value="ECO:0007669"/>
    <property type="project" value="UniProtKB-KW"/>
</dbReference>
<evidence type="ECO:0000256" key="5">
    <source>
        <dbReference type="ARBA" id="ARBA00022777"/>
    </source>
</evidence>
<dbReference type="InterPro" id="IPR001610">
    <property type="entry name" value="PAC"/>
</dbReference>
<dbReference type="InterPro" id="IPR003660">
    <property type="entry name" value="HAMP_dom"/>
</dbReference>
<dbReference type="SMART" id="SM00267">
    <property type="entry name" value="GGDEF"/>
    <property type="match status" value="1"/>
</dbReference>
<dbReference type="Gene3D" id="6.10.340.10">
    <property type="match status" value="1"/>
</dbReference>
<organism evidence="15 16">
    <name type="scientific">Sideroxydans lithotrophicus (strain ES-1)</name>
    <dbReference type="NCBI Taxonomy" id="580332"/>
    <lineage>
        <taxon>Bacteria</taxon>
        <taxon>Pseudomonadati</taxon>
        <taxon>Pseudomonadota</taxon>
        <taxon>Betaproteobacteria</taxon>
        <taxon>Nitrosomonadales</taxon>
        <taxon>Gallionellaceae</taxon>
        <taxon>Sideroxydans</taxon>
    </lineage>
</organism>
<dbReference type="Gene3D" id="3.30.450.20">
    <property type="entry name" value="PAS domain"/>
    <property type="match status" value="2"/>
</dbReference>
<keyword evidence="6" id="KW-0067">ATP-binding</keyword>
<dbReference type="eggNOG" id="COG2203">
    <property type="taxonomic scope" value="Bacteria"/>
</dbReference>
<reference evidence="15 16" key="1">
    <citation type="submission" date="2010-03" db="EMBL/GenBank/DDBJ databases">
        <title>Complete sequence of Sideroxydans lithotrophicus ES-1.</title>
        <authorList>
            <consortium name="US DOE Joint Genome Institute"/>
            <person name="Lucas S."/>
            <person name="Copeland A."/>
            <person name="Lapidus A."/>
            <person name="Cheng J.-F."/>
            <person name="Bruce D."/>
            <person name="Goodwin L."/>
            <person name="Pitluck S."/>
            <person name="Munk A.C."/>
            <person name="Detter J.C."/>
            <person name="Han C."/>
            <person name="Tapia R."/>
            <person name="Larimer F."/>
            <person name="Land M."/>
            <person name="Hauser L."/>
            <person name="Kyrpides N."/>
            <person name="Ivanova N."/>
            <person name="Emerson D."/>
            <person name="Woyke T."/>
        </authorList>
    </citation>
    <scope>NUCLEOTIDE SEQUENCE [LARGE SCALE GENOMIC DNA]</scope>
    <source>
        <strain evidence="15 16">ES-1</strain>
    </source>
</reference>
<dbReference type="GO" id="GO:0016020">
    <property type="term" value="C:membrane"/>
    <property type="evidence" value="ECO:0007669"/>
    <property type="project" value="UniProtKB-SubCell"/>
</dbReference>
<dbReference type="PROSITE" id="PS50885">
    <property type="entry name" value="HAMP"/>
    <property type="match status" value="1"/>
</dbReference>
<dbReference type="AlphaFoldDB" id="D5CSG3"/>
<dbReference type="CDD" id="cd01949">
    <property type="entry name" value="GGDEF"/>
    <property type="match status" value="1"/>
</dbReference>
<comment type="subcellular location">
    <subcellularLocation>
        <location evidence="1">Membrane</location>
    </subcellularLocation>
</comment>
<dbReference type="SMART" id="SM00065">
    <property type="entry name" value="GAF"/>
    <property type="match status" value="1"/>
</dbReference>
<dbReference type="CDD" id="cd06225">
    <property type="entry name" value="HAMP"/>
    <property type="match status" value="1"/>
</dbReference>
<dbReference type="GO" id="GO:0071111">
    <property type="term" value="F:cyclic-guanylate-specific phosphodiesterase activity"/>
    <property type="evidence" value="ECO:0007669"/>
    <property type="project" value="UniProtKB-EC"/>
</dbReference>
<dbReference type="GO" id="GO:0000160">
    <property type="term" value="P:phosphorelay signal transduction system"/>
    <property type="evidence" value="ECO:0007669"/>
    <property type="project" value="UniProtKB-KW"/>
</dbReference>
<dbReference type="FunFam" id="3.30.70.270:FF:000001">
    <property type="entry name" value="Diguanylate cyclase domain protein"/>
    <property type="match status" value="1"/>
</dbReference>
<dbReference type="InterPro" id="IPR000700">
    <property type="entry name" value="PAS-assoc_C"/>
</dbReference>
<keyword evidence="9" id="KW-0472">Membrane</keyword>
<evidence type="ECO:0000256" key="8">
    <source>
        <dbReference type="ARBA" id="ARBA00051114"/>
    </source>
</evidence>
<keyword evidence="16" id="KW-1185">Reference proteome</keyword>
<feature type="domain" description="GGDEF" evidence="14">
    <location>
        <begin position="742"/>
        <end position="880"/>
    </location>
</feature>
<evidence type="ECO:0000256" key="6">
    <source>
        <dbReference type="ARBA" id="ARBA00022840"/>
    </source>
</evidence>
<dbReference type="PROSITE" id="PS50112">
    <property type="entry name" value="PAS"/>
    <property type="match status" value="1"/>
</dbReference>
<evidence type="ECO:0000256" key="4">
    <source>
        <dbReference type="ARBA" id="ARBA00022741"/>
    </source>
</evidence>
<evidence type="ECO:0000259" key="12">
    <source>
        <dbReference type="PROSITE" id="PS50883"/>
    </source>
</evidence>
<dbReference type="InterPro" id="IPR029787">
    <property type="entry name" value="Nucleotide_cyclase"/>
</dbReference>
<dbReference type="Gene3D" id="3.20.20.450">
    <property type="entry name" value="EAL domain"/>
    <property type="match status" value="1"/>
</dbReference>
<dbReference type="KEGG" id="slt:Slit_1666"/>
<keyword evidence="4" id="KW-0547">Nucleotide-binding</keyword>
<dbReference type="Pfam" id="PF00563">
    <property type="entry name" value="EAL"/>
    <property type="match status" value="1"/>
</dbReference>
<dbReference type="PANTHER" id="PTHR44757">
    <property type="entry name" value="DIGUANYLATE CYCLASE DGCP"/>
    <property type="match status" value="1"/>
</dbReference>
<dbReference type="InterPro" id="IPR029016">
    <property type="entry name" value="GAF-like_dom_sf"/>
</dbReference>
<dbReference type="SMART" id="SM00052">
    <property type="entry name" value="EAL"/>
    <property type="match status" value="1"/>
</dbReference>
<dbReference type="Pfam" id="PF00990">
    <property type="entry name" value="GGDEF"/>
    <property type="match status" value="1"/>
</dbReference>
<dbReference type="Pfam" id="PF08448">
    <property type="entry name" value="PAS_4"/>
    <property type="match status" value="1"/>
</dbReference>
<dbReference type="InterPro" id="IPR001633">
    <property type="entry name" value="EAL_dom"/>
</dbReference>
<dbReference type="PANTHER" id="PTHR44757:SF2">
    <property type="entry name" value="BIOFILM ARCHITECTURE MAINTENANCE PROTEIN MBAA"/>
    <property type="match status" value="1"/>
</dbReference>
<name>D5CSG3_SIDLE</name>
<dbReference type="Pfam" id="PF13185">
    <property type="entry name" value="GAF_2"/>
    <property type="match status" value="1"/>
</dbReference>
<evidence type="ECO:0000259" key="14">
    <source>
        <dbReference type="PROSITE" id="PS50887"/>
    </source>
</evidence>
<keyword evidence="2" id="KW-0597">Phosphoprotein</keyword>
<dbReference type="GO" id="GO:0005524">
    <property type="term" value="F:ATP binding"/>
    <property type="evidence" value="ECO:0007669"/>
    <property type="project" value="UniProtKB-KW"/>
</dbReference>